<evidence type="ECO:0008006" key="4">
    <source>
        <dbReference type="Google" id="ProtNLM"/>
    </source>
</evidence>
<dbReference type="AlphaFoldDB" id="A0A1I1NE55"/>
<dbReference type="OrthoDB" id="1419419at2"/>
<sequence>MRILVARYTLLKASILWCFFCSFILALFYNFFNPDINILFLKDLIIIGILFVSLKFSVKVNVFTFSFFLFLAYLFITALLTDATIMAIVASIRQMVVPYILFLVGLNLATKKSENTIKKYVFYLALIVVVFGFIEITFNIWHYLDVTNYFEIKNIPIYNKTYKDFYNYPDFFIEPMFGGIKRMTSTLLDPINLGHVLTFIIALLIYDKELVNIRWRKGLIIVFLIASSFTFCKGAWLQLIILAILVTNKISKTIKYIIVGGIMYSMFLIATWHHGAREHLEGLMASLEHISIFGVGLARTGNQAYLYGIQEVKIGDTYFGAILGQIGVVGYFLWVAPFMLVMKKLEFNLISKIFLSQLFISLLSENSFNLLSVFLVCIFLGLEYRKYLDKVYE</sequence>
<feature type="transmembrane region" description="Helical" evidence="1">
    <location>
        <begin position="218"/>
        <end position="247"/>
    </location>
</feature>
<gene>
    <name evidence="2" type="ORF">SAMN04487987_102240</name>
</gene>
<evidence type="ECO:0000313" key="3">
    <source>
        <dbReference type="Proteomes" id="UP000199439"/>
    </source>
</evidence>
<feature type="transmembrane region" description="Helical" evidence="1">
    <location>
        <begin position="353"/>
        <end position="382"/>
    </location>
</feature>
<feature type="transmembrane region" description="Helical" evidence="1">
    <location>
        <begin position="61"/>
        <end position="79"/>
    </location>
</feature>
<feature type="transmembrane region" description="Helical" evidence="1">
    <location>
        <begin position="38"/>
        <end position="54"/>
    </location>
</feature>
<evidence type="ECO:0000313" key="2">
    <source>
        <dbReference type="EMBL" id="SFC96004.1"/>
    </source>
</evidence>
<feature type="transmembrane region" description="Helical" evidence="1">
    <location>
        <begin position="318"/>
        <end position="341"/>
    </location>
</feature>
<keyword evidence="1" id="KW-0812">Transmembrane</keyword>
<dbReference type="EMBL" id="FOMI01000002">
    <property type="protein sequence ID" value="SFC96004.1"/>
    <property type="molecule type" value="Genomic_DNA"/>
</dbReference>
<feature type="transmembrane region" description="Helical" evidence="1">
    <location>
        <begin position="187"/>
        <end position="206"/>
    </location>
</feature>
<evidence type="ECO:0000256" key="1">
    <source>
        <dbReference type="SAM" id="Phobius"/>
    </source>
</evidence>
<organism evidence="2 3">
    <name type="scientific">Algibacter pectinivorans</name>
    <dbReference type="NCBI Taxonomy" id="870482"/>
    <lineage>
        <taxon>Bacteria</taxon>
        <taxon>Pseudomonadati</taxon>
        <taxon>Bacteroidota</taxon>
        <taxon>Flavobacteriia</taxon>
        <taxon>Flavobacteriales</taxon>
        <taxon>Flavobacteriaceae</taxon>
        <taxon>Algibacter</taxon>
    </lineage>
</organism>
<keyword evidence="3" id="KW-1185">Reference proteome</keyword>
<feature type="transmembrane region" description="Helical" evidence="1">
    <location>
        <begin position="85"/>
        <end position="108"/>
    </location>
</feature>
<accession>A0A1I1NE55</accession>
<dbReference type="Proteomes" id="UP000199439">
    <property type="component" value="Unassembled WGS sequence"/>
</dbReference>
<keyword evidence="1" id="KW-0472">Membrane</keyword>
<protein>
    <recommendedName>
        <fullName evidence="4">O-antigen ligase like membrane protein</fullName>
    </recommendedName>
</protein>
<dbReference type="STRING" id="870482.SAMN04487987_102240"/>
<reference evidence="3" key="1">
    <citation type="submission" date="2016-10" db="EMBL/GenBank/DDBJ databases">
        <authorList>
            <person name="Varghese N."/>
            <person name="Submissions S."/>
        </authorList>
    </citation>
    <scope>NUCLEOTIDE SEQUENCE [LARGE SCALE GENOMIC DNA]</scope>
    <source>
        <strain evidence="3">DSM 25730</strain>
    </source>
</reference>
<keyword evidence="1" id="KW-1133">Transmembrane helix</keyword>
<feature type="transmembrane region" description="Helical" evidence="1">
    <location>
        <begin position="120"/>
        <end position="144"/>
    </location>
</feature>
<feature type="transmembrane region" description="Helical" evidence="1">
    <location>
        <begin position="253"/>
        <end position="273"/>
    </location>
</feature>
<dbReference type="RefSeq" id="WP_092849342.1">
    <property type="nucleotide sequence ID" value="NZ_FOMI01000002.1"/>
</dbReference>
<proteinExistence type="predicted"/>
<name>A0A1I1NE55_9FLAO</name>
<feature type="transmembrane region" description="Helical" evidence="1">
    <location>
        <begin position="12"/>
        <end position="32"/>
    </location>
</feature>